<feature type="non-terminal residue" evidence="2">
    <location>
        <position position="506"/>
    </location>
</feature>
<organism evidence="2 3">
    <name type="scientific">Kipferlia bialata</name>
    <dbReference type="NCBI Taxonomy" id="797122"/>
    <lineage>
        <taxon>Eukaryota</taxon>
        <taxon>Metamonada</taxon>
        <taxon>Carpediemonas-like organisms</taxon>
        <taxon>Kipferlia</taxon>
    </lineage>
</organism>
<dbReference type="SUPFAM" id="SSF117281">
    <property type="entry name" value="Kelch motif"/>
    <property type="match status" value="1"/>
</dbReference>
<dbReference type="AlphaFoldDB" id="A0A9K3GM11"/>
<name>A0A9K3GM11_9EUKA</name>
<comment type="caution">
    <text evidence="2">The sequence shown here is derived from an EMBL/GenBank/DDBJ whole genome shotgun (WGS) entry which is preliminary data.</text>
</comment>
<gene>
    <name evidence="2" type="ORF">KIPB_009323</name>
</gene>
<dbReference type="Proteomes" id="UP000265618">
    <property type="component" value="Unassembled WGS sequence"/>
</dbReference>
<proteinExistence type="predicted"/>
<dbReference type="InterPro" id="IPR015915">
    <property type="entry name" value="Kelch-typ_b-propeller"/>
</dbReference>
<feature type="region of interest" description="Disordered" evidence="1">
    <location>
        <begin position="1"/>
        <end position="23"/>
    </location>
</feature>
<keyword evidence="3" id="KW-1185">Reference proteome</keyword>
<protein>
    <submittedName>
        <fullName evidence="2">Uncharacterized protein</fullName>
    </submittedName>
</protein>
<evidence type="ECO:0000313" key="2">
    <source>
        <dbReference type="EMBL" id="GIQ87311.1"/>
    </source>
</evidence>
<reference evidence="2 3" key="1">
    <citation type="journal article" date="2018" name="PLoS ONE">
        <title>The draft genome of Kipferlia bialata reveals reductive genome evolution in fornicate parasites.</title>
        <authorList>
            <person name="Tanifuji G."/>
            <person name="Takabayashi S."/>
            <person name="Kume K."/>
            <person name="Takagi M."/>
            <person name="Nakayama T."/>
            <person name="Kamikawa R."/>
            <person name="Inagaki Y."/>
            <person name="Hashimoto T."/>
        </authorList>
    </citation>
    <scope>NUCLEOTIDE SEQUENCE [LARGE SCALE GENOMIC DNA]</scope>
    <source>
        <strain evidence="2">NY0173</strain>
    </source>
</reference>
<accession>A0A9K3GM11</accession>
<dbReference type="EMBL" id="BDIP01003127">
    <property type="protein sequence ID" value="GIQ87311.1"/>
    <property type="molecule type" value="Genomic_DNA"/>
</dbReference>
<sequence length="506" mass="55963">KGWHLLGFERQSHHASSHNAHSKECDRLVKGGAVPGGVGEGDQVPHGAIASHIPPALWGKDFPTPEDLLAAVVERSGGQWQLGERKPGVPDTGKRKIVCVGGSLDAPCGCAVRATNNGKGREWHLVGFEKNGDHIAGQHSKECETMARLPLQYKTLSLSLDKVPYYNLPAWYDERFGLMGEARKKYIVTGGKGRTMYYRLMAFLSPTEALLVPDYTGHRGFPGSPLVVSLPEDGGSPQVLPTNWPVTDCRGRVKGNHFAHQFQVIGNTLYGILGGVMWRMDIPTWKWTTDPKWGEVVGSLKGGQTLFSLDGDLFMLQHVSSRKGLVLWWYGVETDAWMQIEAPQYSLEARMYGMRHRLLGVIAETAYLAGYTMDKDGEVMSSRLYSYCPSLDDEDLHWKDLGAIPLVKPKGEDGYIAQVVGQYLVCIPTKAEGGYVSVPSVQWTGHPQVYDTVGGQWREDTDGSMWGDRAGAVYSTTPDYSTVTMVRHKCRVVHIKVTQVDSRFVL</sequence>
<evidence type="ECO:0000256" key="1">
    <source>
        <dbReference type="SAM" id="MobiDB-lite"/>
    </source>
</evidence>
<evidence type="ECO:0000313" key="3">
    <source>
        <dbReference type="Proteomes" id="UP000265618"/>
    </source>
</evidence>